<dbReference type="GO" id="GO:0006355">
    <property type="term" value="P:regulation of DNA-templated transcription"/>
    <property type="evidence" value="ECO:0007669"/>
    <property type="project" value="InterPro"/>
</dbReference>
<dbReference type="GO" id="GO:0043565">
    <property type="term" value="F:sequence-specific DNA binding"/>
    <property type="evidence" value="ECO:0007669"/>
    <property type="project" value="UniProtKB-ARBA"/>
</dbReference>
<reference evidence="2" key="1">
    <citation type="journal article" date="2023" name="J. Hosp. Infect.">
        <title>Cross-contamination of carbapenem-resistant Gram-negative bacteria between patients and hospital environment in the first year of a newly built surgical ward.</title>
        <authorList>
            <person name="Boutin S."/>
            <person name="Scherrer M."/>
            <person name="Spath I."/>
            <person name="Kocer K."/>
            <person name="Heeg K."/>
            <person name="Nurjadi D."/>
        </authorList>
    </citation>
    <scope>NUCLEOTIDE SEQUENCE</scope>
    <source>
        <strain evidence="2">KE10384</strain>
    </source>
</reference>
<protein>
    <submittedName>
        <fullName evidence="2">Arc family DNA-binding protein</fullName>
    </submittedName>
</protein>
<name>A0AAW9LXM6_KLEAE</name>
<dbReference type="EMBL" id="JARELW010000016">
    <property type="protein sequence ID" value="MEA8802421.1"/>
    <property type="molecule type" value="Genomic_DNA"/>
</dbReference>
<organism evidence="2 3">
    <name type="scientific">Klebsiella aerogenes</name>
    <name type="common">Enterobacter aerogenes</name>
    <dbReference type="NCBI Taxonomy" id="548"/>
    <lineage>
        <taxon>Bacteria</taxon>
        <taxon>Pseudomonadati</taxon>
        <taxon>Pseudomonadota</taxon>
        <taxon>Gammaproteobacteria</taxon>
        <taxon>Enterobacterales</taxon>
        <taxon>Enterobacteriaceae</taxon>
        <taxon>Klebsiella/Raoultella group</taxon>
        <taxon>Klebsiella</taxon>
    </lineage>
</organism>
<evidence type="ECO:0000313" key="2">
    <source>
        <dbReference type="EMBL" id="MEA8802421.1"/>
    </source>
</evidence>
<dbReference type="Gene3D" id="1.10.1220.10">
    <property type="entry name" value="Met repressor-like"/>
    <property type="match status" value="1"/>
</dbReference>
<evidence type="ECO:0000259" key="1">
    <source>
        <dbReference type="Pfam" id="PF03869"/>
    </source>
</evidence>
<accession>A0AAW9LXM6</accession>
<comment type="caution">
    <text evidence="2">The sequence shown here is derived from an EMBL/GenBank/DDBJ whole genome shotgun (WGS) entry which is preliminary data.</text>
</comment>
<proteinExistence type="predicted"/>
<dbReference type="InterPro" id="IPR013321">
    <property type="entry name" value="Arc_rbn_hlx_hlx"/>
</dbReference>
<dbReference type="InterPro" id="IPR005569">
    <property type="entry name" value="Arc_DNA-bd_dom"/>
</dbReference>
<dbReference type="RefSeq" id="WP_323788095.1">
    <property type="nucleotide sequence ID" value="NZ_JARELW010000016.1"/>
</dbReference>
<dbReference type="Proteomes" id="UP001303386">
    <property type="component" value="Unassembled WGS sequence"/>
</dbReference>
<sequence>MKGASQIAPFGLRMPEDLKTAIAERAAKNGRSMNAEIVQILEDRLSTERELEDFIIDDAQRSGGVQSLSIKDLEEIMEKTVRKALDGLTDSPVNKSIGAKNKKPT</sequence>
<keyword evidence="2" id="KW-0238">DNA-binding</keyword>
<dbReference type="Pfam" id="PF03869">
    <property type="entry name" value="Arc"/>
    <property type="match status" value="1"/>
</dbReference>
<feature type="domain" description="Arc-like DNA binding" evidence="1">
    <location>
        <begin position="9"/>
        <end position="51"/>
    </location>
</feature>
<dbReference type="SUPFAM" id="SSF47598">
    <property type="entry name" value="Ribbon-helix-helix"/>
    <property type="match status" value="1"/>
</dbReference>
<dbReference type="InterPro" id="IPR010985">
    <property type="entry name" value="Ribbon_hlx_hlx"/>
</dbReference>
<gene>
    <name evidence="2" type="ORF">PZT46_24725</name>
</gene>
<dbReference type="AlphaFoldDB" id="A0AAW9LXM6"/>
<evidence type="ECO:0000313" key="3">
    <source>
        <dbReference type="Proteomes" id="UP001303386"/>
    </source>
</evidence>